<dbReference type="EMBL" id="BNAJ01000022">
    <property type="protein sequence ID" value="GHF64891.1"/>
    <property type="molecule type" value="Genomic_DNA"/>
</dbReference>
<proteinExistence type="predicted"/>
<reference evidence="2" key="1">
    <citation type="journal article" date="2019" name="Int. J. Syst. Evol. Microbiol.">
        <title>The Global Catalogue of Microorganisms (GCM) 10K type strain sequencing project: providing services to taxonomists for standard genome sequencing and annotation.</title>
        <authorList>
            <consortium name="The Broad Institute Genomics Platform"/>
            <consortium name="The Broad Institute Genome Sequencing Center for Infectious Disease"/>
            <person name="Wu L."/>
            <person name="Ma J."/>
        </authorList>
    </citation>
    <scope>NUCLEOTIDE SEQUENCE [LARGE SCALE GENOMIC DNA]</scope>
    <source>
        <strain evidence="2">CGMCC 1.18437</strain>
    </source>
</reference>
<comment type="caution">
    <text evidence="1">The sequence shown here is derived from an EMBL/GenBank/DDBJ whole genome shotgun (WGS) entry which is preliminary data.</text>
</comment>
<sequence>MIAVKPPPNATLTSCSAGRPRKATCSALVSIIVASSPFATLGGQRQCEVTGRSADGQVFPNGTCPRQTPVDLSARVSLRPLPLNRLDPALTAR</sequence>
<evidence type="ECO:0000313" key="1">
    <source>
        <dbReference type="EMBL" id="GHF64891.1"/>
    </source>
</evidence>
<keyword evidence="2" id="KW-1185">Reference proteome</keyword>
<evidence type="ECO:0000313" key="2">
    <source>
        <dbReference type="Proteomes" id="UP000619376"/>
    </source>
</evidence>
<protein>
    <submittedName>
        <fullName evidence="1">Uncharacterized protein</fullName>
    </submittedName>
</protein>
<organism evidence="1 2">
    <name type="scientific">Deinococcus metalli</name>
    <dbReference type="NCBI Taxonomy" id="1141878"/>
    <lineage>
        <taxon>Bacteria</taxon>
        <taxon>Thermotogati</taxon>
        <taxon>Deinococcota</taxon>
        <taxon>Deinococci</taxon>
        <taxon>Deinococcales</taxon>
        <taxon>Deinococcaceae</taxon>
        <taxon>Deinococcus</taxon>
    </lineage>
</organism>
<dbReference type="Proteomes" id="UP000619376">
    <property type="component" value="Unassembled WGS sequence"/>
</dbReference>
<accession>A0ABQ3K141</accession>
<name>A0ABQ3K141_9DEIO</name>
<gene>
    <name evidence="1" type="ORF">GCM10017781_45850</name>
</gene>